<dbReference type="InterPro" id="IPR016164">
    <property type="entry name" value="FAD-linked_Oxase-like_C"/>
</dbReference>
<evidence type="ECO:0000256" key="1">
    <source>
        <dbReference type="ARBA" id="ARBA00022630"/>
    </source>
</evidence>
<proteinExistence type="predicted"/>
<dbReference type="InterPro" id="IPR016169">
    <property type="entry name" value="FAD-bd_PCMH_sub2"/>
</dbReference>
<dbReference type="AlphaFoldDB" id="A0A286RFP8"/>
<dbReference type="InterPro" id="IPR006094">
    <property type="entry name" value="Oxid_FAD_bind_N"/>
</dbReference>
<evidence type="ECO:0000313" key="4">
    <source>
        <dbReference type="EMBL" id="ASV74788.1"/>
    </source>
</evidence>
<name>A0A286RFP8_9BACT</name>
<protein>
    <submittedName>
        <fullName evidence="4">Glycolate dehydrogenase, FAD-binding subunit GlcE</fullName>
        <ecNumber evidence="4">1.1.99.14</ecNumber>
    </submittedName>
</protein>
<evidence type="ECO:0000256" key="2">
    <source>
        <dbReference type="ARBA" id="ARBA00022827"/>
    </source>
</evidence>
<reference evidence="4 5" key="1">
    <citation type="journal article" name="Front. Microbiol.">
        <title>Sugar Metabolism of the First Thermophilic Planctomycete Thermogutta terrifontis: Comparative Genomic and Transcriptomic Approaches.</title>
        <authorList>
            <person name="Elcheninov A.G."/>
            <person name="Menzel P."/>
            <person name="Gudbergsdottir S.R."/>
            <person name="Slesarev A.I."/>
            <person name="Kadnikov V.V."/>
            <person name="Krogh A."/>
            <person name="Bonch-Osmolovskaya E.A."/>
            <person name="Peng X."/>
            <person name="Kublanov I.V."/>
        </authorList>
    </citation>
    <scope>NUCLEOTIDE SEQUENCE [LARGE SCALE GENOMIC DNA]</scope>
    <source>
        <strain evidence="4 5">R1</strain>
    </source>
</reference>
<dbReference type="Proteomes" id="UP000215086">
    <property type="component" value="Chromosome"/>
</dbReference>
<gene>
    <name evidence="4" type="ORF">THTE_2186</name>
</gene>
<dbReference type="SUPFAM" id="SSF55103">
    <property type="entry name" value="FAD-linked oxidases, C-terminal domain"/>
    <property type="match status" value="1"/>
</dbReference>
<sequence length="415" mass="45521">MISTSESFLQNWLPIEAAQEVATSQEMSQVVREASRRGRAVYTVGSGFRARWGSRPEKSGLAISCAPMNGIIDYQPTELTLTAEAGVTIAQLEATLSASGQWIPGLSGLPGGLQLGGLLASPFPRLRDWRWGRLAEAVLGLEVITGEGTRLVLGGSVVKNAAGYRLLRLFLGSWGSLAIITRATLMTRPRPEVSEFFTVGMRRATFCETFLQRLAALPLPCLSDVMICEQTCLIDSNLDLDLAEELGRRWIAATFLLEGDRLEVDLARDALTSLAGQQGWKVIPTSRISDTAFESKLTTGGDAVCQISGLPEQMAVITAHIKEVFPGAIWWGYLFSGQVLLVDAAKEFTIEKVKALRTKIEEKRACLVVLRTPANPDWPSSVVWGLPHPRHVYVQRWKDICDPAHILNPGRYVFT</sequence>
<accession>A0A286RFP8</accession>
<keyword evidence="1" id="KW-0285">Flavoprotein</keyword>
<dbReference type="InterPro" id="IPR016166">
    <property type="entry name" value="FAD-bd_PCMH"/>
</dbReference>
<dbReference type="GO" id="GO:0019154">
    <property type="term" value="F:glycolate dehydrogenase activity"/>
    <property type="evidence" value="ECO:0007669"/>
    <property type="project" value="UniProtKB-EC"/>
</dbReference>
<dbReference type="KEGG" id="ttf:THTE_2186"/>
<dbReference type="OrthoDB" id="9767256at2"/>
<organism evidence="4 5">
    <name type="scientific">Thermogutta terrifontis</name>
    <dbReference type="NCBI Taxonomy" id="1331910"/>
    <lineage>
        <taxon>Bacteria</taxon>
        <taxon>Pseudomonadati</taxon>
        <taxon>Planctomycetota</taxon>
        <taxon>Planctomycetia</taxon>
        <taxon>Pirellulales</taxon>
        <taxon>Thermoguttaceae</taxon>
        <taxon>Thermogutta</taxon>
    </lineage>
</organism>
<dbReference type="EMBL" id="CP018477">
    <property type="protein sequence ID" value="ASV74788.1"/>
    <property type="molecule type" value="Genomic_DNA"/>
</dbReference>
<evidence type="ECO:0000259" key="3">
    <source>
        <dbReference type="PROSITE" id="PS51387"/>
    </source>
</evidence>
<dbReference type="PROSITE" id="PS51387">
    <property type="entry name" value="FAD_PCMH"/>
    <property type="match status" value="1"/>
</dbReference>
<dbReference type="RefSeq" id="WP_095415017.1">
    <property type="nucleotide sequence ID" value="NZ_CP018477.1"/>
</dbReference>
<feature type="domain" description="FAD-binding PCMH-type" evidence="3">
    <location>
        <begin position="10"/>
        <end position="190"/>
    </location>
</feature>
<dbReference type="InterPro" id="IPR036318">
    <property type="entry name" value="FAD-bd_PCMH-like_sf"/>
</dbReference>
<dbReference type="Pfam" id="PF01565">
    <property type="entry name" value="FAD_binding_4"/>
    <property type="match status" value="1"/>
</dbReference>
<dbReference type="GO" id="GO:0071949">
    <property type="term" value="F:FAD binding"/>
    <property type="evidence" value="ECO:0007669"/>
    <property type="project" value="InterPro"/>
</dbReference>
<dbReference type="SUPFAM" id="SSF56176">
    <property type="entry name" value="FAD-binding/transporter-associated domain-like"/>
    <property type="match status" value="1"/>
</dbReference>
<dbReference type="EC" id="1.1.99.14" evidence="4"/>
<keyword evidence="5" id="KW-1185">Reference proteome</keyword>
<evidence type="ECO:0000313" key="5">
    <source>
        <dbReference type="Proteomes" id="UP000215086"/>
    </source>
</evidence>
<dbReference type="Gene3D" id="3.30.465.10">
    <property type="match status" value="1"/>
</dbReference>
<keyword evidence="2" id="KW-0274">FAD</keyword>
<keyword evidence="4" id="KW-0560">Oxidoreductase</keyword>
<dbReference type="PANTHER" id="PTHR11748">
    <property type="entry name" value="D-LACTATE DEHYDROGENASE"/>
    <property type="match status" value="1"/>
</dbReference>
<dbReference type="PANTHER" id="PTHR11748:SF103">
    <property type="entry name" value="GLYCOLATE OXIDASE SUBUNIT GLCE"/>
    <property type="match status" value="1"/>
</dbReference>